<keyword evidence="2" id="KW-1185">Reference proteome</keyword>
<evidence type="ECO:0000313" key="2">
    <source>
        <dbReference type="Proteomes" id="UP001055811"/>
    </source>
</evidence>
<dbReference type="Proteomes" id="UP001055811">
    <property type="component" value="Linkage Group LG07"/>
</dbReference>
<protein>
    <submittedName>
        <fullName evidence="1">Uncharacterized protein</fullName>
    </submittedName>
</protein>
<organism evidence="1 2">
    <name type="scientific">Cichorium intybus</name>
    <name type="common">Chicory</name>
    <dbReference type="NCBI Taxonomy" id="13427"/>
    <lineage>
        <taxon>Eukaryota</taxon>
        <taxon>Viridiplantae</taxon>
        <taxon>Streptophyta</taxon>
        <taxon>Embryophyta</taxon>
        <taxon>Tracheophyta</taxon>
        <taxon>Spermatophyta</taxon>
        <taxon>Magnoliopsida</taxon>
        <taxon>eudicotyledons</taxon>
        <taxon>Gunneridae</taxon>
        <taxon>Pentapetalae</taxon>
        <taxon>asterids</taxon>
        <taxon>campanulids</taxon>
        <taxon>Asterales</taxon>
        <taxon>Asteraceae</taxon>
        <taxon>Cichorioideae</taxon>
        <taxon>Cichorieae</taxon>
        <taxon>Cichoriinae</taxon>
        <taxon>Cichorium</taxon>
    </lineage>
</organism>
<gene>
    <name evidence="1" type="ORF">L2E82_36714</name>
</gene>
<comment type="caution">
    <text evidence="1">The sequence shown here is derived from an EMBL/GenBank/DDBJ whole genome shotgun (WGS) entry which is preliminary data.</text>
</comment>
<reference evidence="1 2" key="2">
    <citation type="journal article" date="2022" name="Mol. Ecol. Resour.">
        <title>The genomes of chicory, endive, great burdock and yacon provide insights into Asteraceae paleo-polyploidization history and plant inulin production.</title>
        <authorList>
            <person name="Fan W."/>
            <person name="Wang S."/>
            <person name="Wang H."/>
            <person name="Wang A."/>
            <person name="Jiang F."/>
            <person name="Liu H."/>
            <person name="Zhao H."/>
            <person name="Xu D."/>
            <person name="Zhang Y."/>
        </authorList>
    </citation>
    <scope>NUCLEOTIDE SEQUENCE [LARGE SCALE GENOMIC DNA]</scope>
    <source>
        <strain evidence="2">cv. Punajuju</strain>
        <tissue evidence="1">Leaves</tissue>
    </source>
</reference>
<evidence type="ECO:0000313" key="1">
    <source>
        <dbReference type="EMBL" id="KAI3707845.1"/>
    </source>
</evidence>
<name>A0ACB9AHD3_CICIN</name>
<accession>A0ACB9AHD3</accession>
<sequence length="1204" mass="134844">MSAAVRSLSSQFQNVTNSQSQHADKAWQALSNLKLSSRNYIKPGKSRPLASNGGPTSSSFQDVRKATQQFSSTVNNKNLGQNQADQSNETNEGRHMSNRFPAVGTSVTEASGRFGTTFSGGYASNPMDASGRNMNGSYNNATNSGHGIHNYATNAGHFKGFQEASTGGMDDDDDDDILQNLDVDQIVSEHLQSSCTPPSSISRFPPVNPAGIPRHDDTSLPPDISVDCSHGFKLGLCPEASNHLQIMKDMLISISNDLLDNFDLNSDQIEKLRQDRIMLNKQIQQLEKHLPSRTVNHEGHKSNFTPNSATRSFQYETPPTFASRVDPTRLDDQYYMHNETDGNNRWNSPSVSYSSASNFSVSSAPMERESYVPKYVEVNYIEGSDDKNWSKRDFPWTKQLEANNKKVFGNHSFRPNQREVINATMSGNDVFVLMPTGGGKSLTYQLPALICPGITLVISPLVSLIQDQIMHLLQANIPAAYLSATMEWSEQQEILRELCSDYCNYKLLYVTPEKVAKSDFLLRQLENIHARELLARIVIDEAHCVSQWGHDFRPDYQGLGILKQKFPKVPVLALTATATASVKEDVVQALGLIDCVIFRQSFNRPNLRFLVVPKTKKCIEDIHKFITDNHFDECGIIYCLSRMDCEKVAEKLKEYKHKAAFYHGSMDADMRASVQKQWSKDEINIICATVAFGMGINKPDVRFVIHHSLPKSIEGYHQECGRAGRDGQHSSCVLYYSYSDYIRVKLMLSHGAEQSSFSSGYPRTGTSNSGRILETNTENLLRMVSYCENDVDCRRFLQLIHFGEKFDSFNCKKTCDNCLKSQTLVDKDVTEVAKQLVELVKLTQQQVSASHILDVYRGSMSQIVKKYKHDKLRLHGAGKHVAKGEASRVLRHLVVEEILVEDVKKSDFYGSALSVLKVNEKKAGSLIAGRQTITLRFPTGFKALKSFRNDATPARGLTTSTSSKQNPKDAPAQPQQEGVDKILSATLYRNLRLLRTDLLKEASEKGMSYYAHHLFANATLLDISRRLPKTNKELLEINGIGNVKVSKYGDRILKTIEDTVNKYYKKDKTNSNSTDSMKRRRNTVQISNDGSRDEDDFVASTARSKKRVVKNPDPVTETVDHFYDIHDEDLDFIDQVCEAASNASNPKPERNIEGRGMTAAITTGRMIYHIKTDEAITTIDLHQTAPLVHRETGNSSPPPWAPRV</sequence>
<dbReference type="EMBL" id="CM042015">
    <property type="protein sequence ID" value="KAI3707845.1"/>
    <property type="molecule type" value="Genomic_DNA"/>
</dbReference>
<proteinExistence type="predicted"/>
<reference evidence="2" key="1">
    <citation type="journal article" date="2022" name="Mol. Ecol. Resour.">
        <title>The genomes of chicory, endive, great burdock and yacon provide insights into Asteraceae palaeo-polyploidization history and plant inulin production.</title>
        <authorList>
            <person name="Fan W."/>
            <person name="Wang S."/>
            <person name="Wang H."/>
            <person name="Wang A."/>
            <person name="Jiang F."/>
            <person name="Liu H."/>
            <person name="Zhao H."/>
            <person name="Xu D."/>
            <person name="Zhang Y."/>
        </authorList>
    </citation>
    <scope>NUCLEOTIDE SEQUENCE [LARGE SCALE GENOMIC DNA]</scope>
    <source>
        <strain evidence="2">cv. Punajuju</strain>
    </source>
</reference>